<gene>
    <name evidence="5" type="ORF">Aru02nite_50950</name>
</gene>
<evidence type="ECO:0000256" key="1">
    <source>
        <dbReference type="ARBA" id="ARBA00023015"/>
    </source>
</evidence>
<evidence type="ECO:0000313" key="5">
    <source>
        <dbReference type="EMBL" id="GID14206.1"/>
    </source>
</evidence>
<keyword evidence="3" id="KW-0804">Transcription</keyword>
<dbReference type="GO" id="GO:0003677">
    <property type="term" value="F:DNA binding"/>
    <property type="evidence" value="ECO:0007669"/>
    <property type="project" value="UniProtKB-KW"/>
</dbReference>
<dbReference type="InterPro" id="IPR036390">
    <property type="entry name" value="WH_DNA-bd_sf"/>
</dbReference>
<dbReference type="GO" id="GO:0003700">
    <property type="term" value="F:DNA-binding transcription factor activity"/>
    <property type="evidence" value="ECO:0007669"/>
    <property type="project" value="InterPro"/>
</dbReference>
<name>A0A8J3J9J7_9ACTN</name>
<dbReference type="SMART" id="SM00347">
    <property type="entry name" value="HTH_MARR"/>
    <property type="match status" value="1"/>
</dbReference>
<organism evidence="5 6">
    <name type="scientific">Actinocatenispora rupis</name>
    <dbReference type="NCBI Taxonomy" id="519421"/>
    <lineage>
        <taxon>Bacteria</taxon>
        <taxon>Bacillati</taxon>
        <taxon>Actinomycetota</taxon>
        <taxon>Actinomycetes</taxon>
        <taxon>Micromonosporales</taxon>
        <taxon>Micromonosporaceae</taxon>
        <taxon>Actinocatenispora</taxon>
    </lineage>
</organism>
<evidence type="ECO:0000259" key="4">
    <source>
        <dbReference type="PROSITE" id="PS50995"/>
    </source>
</evidence>
<keyword evidence="1" id="KW-0805">Transcription regulation</keyword>
<dbReference type="PRINTS" id="PR00598">
    <property type="entry name" value="HTHMARR"/>
</dbReference>
<dbReference type="PANTHER" id="PTHR42756">
    <property type="entry name" value="TRANSCRIPTIONAL REGULATOR, MARR"/>
    <property type="match status" value="1"/>
</dbReference>
<dbReference type="SUPFAM" id="SSF46785">
    <property type="entry name" value="Winged helix' DNA-binding domain"/>
    <property type="match status" value="1"/>
</dbReference>
<dbReference type="AlphaFoldDB" id="A0A8J3J9J7"/>
<protein>
    <submittedName>
        <fullName evidence="5">MarR family transcriptional regulator</fullName>
    </submittedName>
</protein>
<keyword evidence="2" id="KW-0238">DNA-binding</keyword>
<dbReference type="EMBL" id="BOMB01000029">
    <property type="protein sequence ID" value="GID14206.1"/>
    <property type="molecule type" value="Genomic_DNA"/>
</dbReference>
<dbReference type="RefSeq" id="WP_203661947.1">
    <property type="nucleotide sequence ID" value="NZ_BAAAZM010000001.1"/>
</dbReference>
<keyword evidence="6" id="KW-1185">Reference proteome</keyword>
<feature type="domain" description="HTH marR-type" evidence="4">
    <location>
        <begin position="26"/>
        <end position="164"/>
    </location>
</feature>
<dbReference type="InterPro" id="IPR036388">
    <property type="entry name" value="WH-like_DNA-bd_sf"/>
</dbReference>
<dbReference type="Gene3D" id="1.10.10.10">
    <property type="entry name" value="Winged helix-like DNA-binding domain superfamily/Winged helix DNA-binding domain"/>
    <property type="match status" value="1"/>
</dbReference>
<dbReference type="PANTHER" id="PTHR42756:SF1">
    <property type="entry name" value="TRANSCRIPTIONAL REPRESSOR OF EMRAB OPERON"/>
    <property type="match status" value="1"/>
</dbReference>
<comment type="caution">
    <text evidence="5">The sequence shown here is derived from an EMBL/GenBank/DDBJ whole genome shotgun (WGS) entry which is preliminary data.</text>
</comment>
<evidence type="ECO:0000256" key="3">
    <source>
        <dbReference type="ARBA" id="ARBA00023163"/>
    </source>
</evidence>
<dbReference type="Pfam" id="PF12802">
    <property type="entry name" value="MarR_2"/>
    <property type="match status" value="1"/>
</dbReference>
<proteinExistence type="predicted"/>
<dbReference type="InterPro" id="IPR000835">
    <property type="entry name" value="HTH_MarR-typ"/>
</dbReference>
<evidence type="ECO:0000313" key="6">
    <source>
        <dbReference type="Proteomes" id="UP000612808"/>
    </source>
</evidence>
<dbReference type="Proteomes" id="UP000612808">
    <property type="component" value="Unassembled WGS sequence"/>
</dbReference>
<accession>A0A8J3J9J7</accession>
<evidence type="ECO:0000256" key="2">
    <source>
        <dbReference type="ARBA" id="ARBA00023125"/>
    </source>
</evidence>
<dbReference type="PROSITE" id="PS50995">
    <property type="entry name" value="HTH_MARR_2"/>
    <property type="match status" value="1"/>
</dbReference>
<reference evidence="5" key="1">
    <citation type="submission" date="2021-01" db="EMBL/GenBank/DDBJ databases">
        <title>Whole genome shotgun sequence of Actinocatenispora rupis NBRC 107355.</title>
        <authorList>
            <person name="Komaki H."/>
            <person name="Tamura T."/>
        </authorList>
    </citation>
    <scope>NUCLEOTIDE SEQUENCE</scope>
    <source>
        <strain evidence="5">NBRC 107355</strain>
    </source>
</reference>
<sequence length="164" mass="17994">MSDEPDAIDAVVDAWARERPDLDLSAIGLVGRFGRLVMLLGPAQERVFTEFGLRPGEFDVLATLRRSGPPYTLMPSQLAQTLMLSRAGMTNRLDRLESAGFVRRELDPADRRSFRVQLTDSGYETVDAAMTAHTANVTELVSALDPAARADLDAHLRALLRALS</sequence>